<evidence type="ECO:0000259" key="8">
    <source>
        <dbReference type="SMART" id="SM00479"/>
    </source>
</evidence>
<feature type="compositionally biased region" description="Polar residues" evidence="7">
    <location>
        <begin position="292"/>
        <end position="305"/>
    </location>
</feature>
<feature type="region of interest" description="Disordered" evidence="7">
    <location>
        <begin position="218"/>
        <end position="240"/>
    </location>
</feature>
<keyword evidence="6" id="KW-0539">Nucleus</keyword>
<dbReference type="GO" id="GO:0003676">
    <property type="term" value="F:nucleic acid binding"/>
    <property type="evidence" value="ECO:0007669"/>
    <property type="project" value="InterPro"/>
</dbReference>
<organism evidence="9 10">
    <name type="scientific">Gomphillus americanus</name>
    <dbReference type="NCBI Taxonomy" id="1940652"/>
    <lineage>
        <taxon>Eukaryota</taxon>
        <taxon>Fungi</taxon>
        <taxon>Dikarya</taxon>
        <taxon>Ascomycota</taxon>
        <taxon>Pezizomycotina</taxon>
        <taxon>Lecanoromycetes</taxon>
        <taxon>OSLEUM clade</taxon>
        <taxon>Ostropomycetidae</taxon>
        <taxon>Ostropales</taxon>
        <taxon>Graphidaceae</taxon>
        <taxon>Gomphilloideae</taxon>
        <taxon>Gomphillus</taxon>
    </lineage>
</organism>
<dbReference type="PANTHER" id="PTHR12801">
    <property type="entry name" value="RNA EXONUCLEASE REXO1 / RECO3 FAMILY MEMBER-RELATED"/>
    <property type="match status" value="1"/>
</dbReference>
<dbReference type="Proteomes" id="UP000664169">
    <property type="component" value="Unassembled WGS sequence"/>
</dbReference>
<feature type="compositionally biased region" description="Polar residues" evidence="7">
    <location>
        <begin position="156"/>
        <end position="167"/>
    </location>
</feature>
<comment type="similarity">
    <text evidence="2">Belongs to the REXO1/REXO3 family.</text>
</comment>
<dbReference type="PANTHER" id="PTHR12801:SF115">
    <property type="entry name" value="FI18136P1-RELATED"/>
    <property type="match status" value="1"/>
</dbReference>
<accession>A0A8H3IP50</accession>
<feature type="compositionally biased region" description="Basic residues" evidence="7">
    <location>
        <begin position="230"/>
        <end position="239"/>
    </location>
</feature>
<evidence type="ECO:0000256" key="6">
    <source>
        <dbReference type="ARBA" id="ARBA00023242"/>
    </source>
</evidence>
<feature type="compositionally biased region" description="Basic residues" evidence="7">
    <location>
        <begin position="27"/>
        <end position="39"/>
    </location>
</feature>
<dbReference type="InterPro" id="IPR036397">
    <property type="entry name" value="RNaseH_sf"/>
</dbReference>
<keyword evidence="3" id="KW-0540">Nuclease</keyword>
<dbReference type="CDD" id="cd06145">
    <property type="entry name" value="REX1_like"/>
    <property type="match status" value="1"/>
</dbReference>
<evidence type="ECO:0000256" key="4">
    <source>
        <dbReference type="ARBA" id="ARBA00022801"/>
    </source>
</evidence>
<dbReference type="FunFam" id="3.30.420.10:FF:000019">
    <property type="entry name" value="RNA exonuclease NEF-sp"/>
    <property type="match status" value="1"/>
</dbReference>
<proteinExistence type="inferred from homology"/>
<dbReference type="InterPro" id="IPR013520">
    <property type="entry name" value="Ribonucl_H"/>
</dbReference>
<reference evidence="9" key="1">
    <citation type="submission" date="2021-03" db="EMBL/GenBank/DDBJ databases">
        <authorList>
            <person name="Tagirdzhanova G."/>
        </authorList>
    </citation>
    <scope>NUCLEOTIDE SEQUENCE</scope>
</reference>
<dbReference type="Pfam" id="PF00929">
    <property type="entry name" value="RNase_T"/>
    <property type="match status" value="1"/>
</dbReference>
<dbReference type="SMART" id="SM00479">
    <property type="entry name" value="EXOIII"/>
    <property type="match status" value="1"/>
</dbReference>
<keyword evidence="10" id="KW-1185">Reference proteome</keyword>
<dbReference type="OrthoDB" id="206335at2759"/>
<feature type="compositionally biased region" description="Basic and acidic residues" evidence="7">
    <location>
        <begin position="1"/>
        <end position="11"/>
    </location>
</feature>
<gene>
    <name evidence="9" type="ORF">GOMPHAMPRED_002143</name>
</gene>
<sequence>MGSDNRKRSFDEYSGNEECAEGDRSPKMTKRSHKKHRGARERSTEAASGSPRSAVSNKPGLHFAQHRINSSVKLTDLRDLILYCLADGVAPSWISVQNKNQFRKAVVLFVPGLEKAMFDGTLQLVSKKDNTTTDPTNHESFQDASNGAEGEEADWTTISRNKSSTDPDNYLPMSLNEEILPSPLKILATIFQDLWPIRASGDDRYSKVHSPLHSMLQRSVQESPEDKVKQRNAKGAKPVKVKDDFSAKKTPITQFIATVEELRDNGYLIHPALLLDDSDRQHEFQRPERQVAASSTGWKDSNIESTSEHVKVDADDVSTDDMTEGRTVYAVDCEMCIVGDEEYALTRISVLSWDGTIVMDELVKPDKPIINYLTQYSGISKEMLKDVELTLAEVQQRLMKLLTQDTILVGHSLDSDLKALQMTHPYIVDTSIIYPHPRGPPMKSSLKWLTQRYLGREIQKGHGSIGHDSAEDARACLDLVRLKCEKGKQWGTPEAVHESIFKVLSKKAKSGQPSGMTDGKEGAIVDLGNPERNFGQQAAYSIGCKDDDGVVEAVRKCVLGDSDGEYIPGGGVELTWARLRELDYLRGWANNNRTDNQYTRNEKPSMADLAAVVSKTSDRIAAIRNFLPPCTLLIVYSGTGDPRELGRLQDMERQYKKEYTIKKWDELSVKWTDTEAQALKKACQVARSGIGLMCVT</sequence>
<dbReference type="InterPro" id="IPR012337">
    <property type="entry name" value="RNaseH-like_sf"/>
</dbReference>
<comment type="subcellular location">
    <subcellularLocation>
        <location evidence="1">Nucleus</location>
    </subcellularLocation>
</comment>
<dbReference type="GO" id="GO:0004527">
    <property type="term" value="F:exonuclease activity"/>
    <property type="evidence" value="ECO:0007669"/>
    <property type="project" value="UniProtKB-KW"/>
</dbReference>
<feature type="region of interest" description="Disordered" evidence="7">
    <location>
        <begin position="1"/>
        <end position="61"/>
    </location>
</feature>
<evidence type="ECO:0000313" key="9">
    <source>
        <dbReference type="EMBL" id="CAF9920814.1"/>
    </source>
</evidence>
<dbReference type="InterPro" id="IPR047021">
    <property type="entry name" value="REXO1/3/4-like"/>
</dbReference>
<dbReference type="EMBL" id="CAJPDQ010000016">
    <property type="protein sequence ID" value="CAF9920814.1"/>
    <property type="molecule type" value="Genomic_DNA"/>
</dbReference>
<feature type="region of interest" description="Disordered" evidence="7">
    <location>
        <begin position="288"/>
        <end position="309"/>
    </location>
</feature>
<evidence type="ECO:0000256" key="5">
    <source>
        <dbReference type="ARBA" id="ARBA00022839"/>
    </source>
</evidence>
<dbReference type="SUPFAM" id="SSF53098">
    <property type="entry name" value="Ribonuclease H-like"/>
    <property type="match status" value="1"/>
</dbReference>
<dbReference type="AlphaFoldDB" id="A0A8H3IP50"/>
<evidence type="ECO:0000256" key="7">
    <source>
        <dbReference type="SAM" id="MobiDB-lite"/>
    </source>
</evidence>
<evidence type="ECO:0000256" key="3">
    <source>
        <dbReference type="ARBA" id="ARBA00022722"/>
    </source>
</evidence>
<protein>
    <recommendedName>
        <fullName evidence="8">Exonuclease domain-containing protein</fullName>
    </recommendedName>
</protein>
<evidence type="ECO:0000313" key="10">
    <source>
        <dbReference type="Proteomes" id="UP000664169"/>
    </source>
</evidence>
<feature type="domain" description="Exonuclease" evidence="8">
    <location>
        <begin position="327"/>
        <end position="489"/>
    </location>
</feature>
<name>A0A8H3IP50_9LECA</name>
<keyword evidence="4" id="KW-0378">Hydrolase</keyword>
<feature type="region of interest" description="Disordered" evidence="7">
    <location>
        <begin position="129"/>
        <end position="169"/>
    </location>
</feature>
<dbReference type="Gene3D" id="3.30.420.10">
    <property type="entry name" value="Ribonuclease H-like superfamily/Ribonuclease H"/>
    <property type="match status" value="1"/>
</dbReference>
<evidence type="ECO:0000256" key="1">
    <source>
        <dbReference type="ARBA" id="ARBA00004123"/>
    </source>
</evidence>
<keyword evidence="5" id="KW-0269">Exonuclease</keyword>
<dbReference type="GO" id="GO:0005634">
    <property type="term" value="C:nucleus"/>
    <property type="evidence" value="ECO:0007669"/>
    <property type="project" value="UniProtKB-SubCell"/>
</dbReference>
<feature type="compositionally biased region" description="Polar residues" evidence="7">
    <location>
        <begin position="45"/>
        <end position="56"/>
    </location>
</feature>
<feature type="compositionally biased region" description="Basic and acidic residues" evidence="7">
    <location>
        <begin position="129"/>
        <end position="141"/>
    </location>
</feature>
<dbReference type="InterPro" id="IPR034922">
    <property type="entry name" value="REX1-like_exo"/>
</dbReference>
<evidence type="ECO:0000256" key="2">
    <source>
        <dbReference type="ARBA" id="ARBA00006357"/>
    </source>
</evidence>
<comment type="caution">
    <text evidence="9">The sequence shown here is derived from an EMBL/GenBank/DDBJ whole genome shotgun (WGS) entry which is preliminary data.</text>
</comment>